<accession>A0A4Y9SF02</accession>
<evidence type="ECO:0000313" key="8">
    <source>
        <dbReference type="Proteomes" id="UP000298438"/>
    </source>
</evidence>
<dbReference type="GO" id="GO:0003841">
    <property type="term" value="F:1-acylglycerol-3-phosphate O-acyltransferase activity"/>
    <property type="evidence" value="ECO:0007669"/>
    <property type="project" value="TreeGrafter"/>
</dbReference>
<dbReference type="Pfam" id="PF01553">
    <property type="entry name" value="Acyltransferase"/>
    <property type="match status" value="1"/>
</dbReference>
<comment type="caution">
    <text evidence="7">The sequence shown here is derived from an EMBL/GenBank/DDBJ whole genome shotgun (WGS) entry which is preliminary data.</text>
</comment>
<dbReference type="InterPro" id="IPR002123">
    <property type="entry name" value="Plipid/glycerol_acylTrfase"/>
</dbReference>
<keyword evidence="3 7" id="KW-0808">Transferase</keyword>
<keyword evidence="8" id="KW-1185">Reference proteome</keyword>
<dbReference type="PANTHER" id="PTHR10434:SF64">
    <property type="entry name" value="1-ACYL-SN-GLYCEROL-3-PHOSPHATE ACYLTRANSFERASE-RELATED"/>
    <property type="match status" value="1"/>
</dbReference>
<sequence length="244" mass="27121">MTIRFAFRLVRVLLHLVQGLLTCALVFPWAKAERRNTLVRRWSRQLLAMCGVRVQELAGVAPLSHALIVANHVSWLDIFVINSLHPSRFVAKVEIREWPVVGWLVAMAGTVFIARGNRRDLRHIFQGLVDNLKTGERVAFFPEGTTAQQGTVLPFHANLFEAAIDARIDVQPYALRYVDRHGAFHPAVDYVGETNFVQSMLAILRSQGVRAQLVCLEPIPAAGAHRRELAVAAHDAIAAALKAS</sequence>
<dbReference type="GO" id="GO:0006654">
    <property type="term" value="P:phosphatidic acid biosynthetic process"/>
    <property type="evidence" value="ECO:0007669"/>
    <property type="project" value="TreeGrafter"/>
</dbReference>
<evidence type="ECO:0000313" key="7">
    <source>
        <dbReference type="EMBL" id="TFW19705.1"/>
    </source>
</evidence>
<feature type="domain" description="Phospholipid/glycerol acyltransferase" evidence="6">
    <location>
        <begin position="66"/>
        <end position="178"/>
    </location>
</feature>
<keyword evidence="5 7" id="KW-0012">Acyltransferase</keyword>
<keyword evidence="4" id="KW-0443">Lipid metabolism</keyword>
<organism evidence="7 8">
    <name type="scientific">Zemynaea arenosa</name>
    <dbReference type="NCBI Taxonomy" id="2561931"/>
    <lineage>
        <taxon>Bacteria</taxon>
        <taxon>Pseudomonadati</taxon>
        <taxon>Pseudomonadota</taxon>
        <taxon>Betaproteobacteria</taxon>
        <taxon>Burkholderiales</taxon>
        <taxon>Oxalobacteraceae</taxon>
        <taxon>Telluria group</taxon>
        <taxon>Zemynaea</taxon>
    </lineage>
</organism>
<dbReference type="EMBL" id="SPVF01000142">
    <property type="protein sequence ID" value="TFW19705.1"/>
    <property type="molecule type" value="Genomic_DNA"/>
</dbReference>
<evidence type="ECO:0000256" key="2">
    <source>
        <dbReference type="ARBA" id="ARBA00022516"/>
    </source>
</evidence>
<gene>
    <name evidence="7" type="ORF">E4L96_11205</name>
</gene>
<evidence type="ECO:0000256" key="3">
    <source>
        <dbReference type="ARBA" id="ARBA00022679"/>
    </source>
</evidence>
<dbReference type="SMART" id="SM00563">
    <property type="entry name" value="PlsC"/>
    <property type="match status" value="1"/>
</dbReference>
<name>A0A4Y9SF02_9BURK</name>
<dbReference type="OrthoDB" id="9806880at2"/>
<dbReference type="AlphaFoldDB" id="A0A4Y9SF02"/>
<evidence type="ECO:0000256" key="4">
    <source>
        <dbReference type="ARBA" id="ARBA00023098"/>
    </source>
</evidence>
<proteinExistence type="predicted"/>
<protein>
    <submittedName>
        <fullName evidence="7">1-acyl-sn-glycerol-3-phosphate acyltransferase</fullName>
    </submittedName>
</protein>
<keyword evidence="2" id="KW-0444">Lipid biosynthesis</keyword>
<evidence type="ECO:0000256" key="5">
    <source>
        <dbReference type="ARBA" id="ARBA00023315"/>
    </source>
</evidence>
<reference evidence="7 8" key="1">
    <citation type="submission" date="2019-03" db="EMBL/GenBank/DDBJ databases">
        <title>Draft Genome Sequence of Massilia arenosa sp. nov., a Novel Massilia Species Isolated from a Sandy-loam Maize Soil.</title>
        <authorList>
            <person name="Raths R."/>
            <person name="Peta V."/>
            <person name="Bucking H."/>
        </authorList>
    </citation>
    <scope>NUCLEOTIDE SEQUENCE [LARGE SCALE GENOMIC DNA]</scope>
    <source>
        <strain evidence="7 8">MC02</strain>
    </source>
</reference>
<dbReference type="Proteomes" id="UP000298438">
    <property type="component" value="Unassembled WGS sequence"/>
</dbReference>
<dbReference type="PANTHER" id="PTHR10434">
    <property type="entry name" value="1-ACYL-SN-GLYCEROL-3-PHOSPHATE ACYLTRANSFERASE"/>
    <property type="match status" value="1"/>
</dbReference>
<dbReference type="CDD" id="cd07989">
    <property type="entry name" value="LPLAT_AGPAT-like"/>
    <property type="match status" value="1"/>
</dbReference>
<evidence type="ECO:0000256" key="1">
    <source>
        <dbReference type="ARBA" id="ARBA00005189"/>
    </source>
</evidence>
<dbReference type="RefSeq" id="WP_135207307.1">
    <property type="nucleotide sequence ID" value="NZ_SPVF01000142.1"/>
</dbReference>
<dbReference type="SUPFAM" id="SSF69593">
    <property type="entry name" value="Glycerol-3-phosphate (1)-acyltransferase"/>
    <property type="match status" value="1"/>
</dbReference>
<comment type="pathway">
    <text evidence="1">Lipid metabolism.</text>
</comment>
<evidence type="ECO:0000259" key="6">
    <source>
        <dbReference type="SMART" id="SM00563"/>
    </source>
</evidence>